<dbReference type="Proteomes" id="UP000749559">
    <property type="component" value="Unassembled WGS sequence"/>
</dbReference>
<feature type="transmembrane region" description="Helical" evidence="2">
    <location>
        <begin position="69"/>
        <end position="90"/>
    </location>
</feature>
<feature type="transmembrane region" description="Helical" evidence="2">
    <location>
        <begin position="38"/>
        <end position="57"/>
    </location>
</feature>
<keyword evidence="4" id="KW-1185">Reference proteome</keyword>
<feature type="transmembrane region" description="Helical" evidence="2">
    <location>
        <begin position="389"/>
        <end position="410"/>
    </location>
</feature>
<feature type="transmembrane region" description="Helical" evidence="2">
    <location>
        <begin position="363"/>
        <end position="383"/>
    </location>
</feature>
<organism evidence="3 4">
    <name type="scientific">Owenia fusiformis</name>
    <name type="common">Polychaete worm</name>
    <dbReference type="NCBI Taxonomy" id="6347"/>
    <lineage>
        <taxon>Eukaryota</taxon>
        <taxon>Metazoa</taxon>
        <taxon>Spiralia</taxon>
        <taxon>Lophotrochozoa</taxon>
        <taxon>Annelida</taxon>
        <taxon>Polychaeta</taxon>
        <taxon>Sedentaria</taxon>
        <taxon>Canalipalpata</taxon>
        <taxon>Sabellida</taxon>
        <taxon>Oweniida</taxon>
        <taxon>Oweniidae</taxon>
        <taxon>Owenia</taxon>
    </lineage>
</organism>
<dbReference type="GO" id="GO:0015171">
    <property type="term" value="F:amino acid transmembrane transporter activity"/>
    <property type="evidence" value="ECO:0007669"/>
    <property type="project" value="TreeGrafter"/>
</dbReference>
<dbReference type="Pfam" id="PF13906">
    <property type="entry name" value="AA_permease_C"/>
    <property type="match status" value="1"/>
</dbReference>
<feature type="transmembrane region" description="Helical" evidence="2">
    <location>
        <begin position="234"/>
        <end position="251"/>
    </location>
</feature>
<protein>
    <submittedName>
        <fullName evidence="3">Uncharacterized protein</fullName>
    </submittedName>
</protein>
<gene>
    <name evidence="3" type="ORF">OFUS_LOCUS26629</name>
</gene>
<reference evidence="3" key="1">
    <citation type="submission" date="2022-03" db="EMBL/GenBank/DDBJ databases">
        <authorList>
            <person name="Martin C."/>
        </authorList>
    </citation>
    <scope>NUCLEOTIDE SEQUENCE</scope>
</reference>
<feature type="transmembrane region" description="Helical" evidence="2">
    <location>
        <begin position="263"/>
        <end position="288"/>
    </location>
</feature>
<feature type="transmembrane region" description="Helical" evidence="2">
    <location>
        <begin position="660"/>
        <end position="678"/>
    </location>
</feature>
<evidence type="ECO:0000313" key="3">
    <source>
        <dbReference type="EMBL" id="CAH1802995.1"/>
    </source>
</evidence>
<feature type="region of interest" description="Disordered" evidence="1">
    <location>
        <begin position="450"/>
        <end position="531"/>
    </location>
</feature>
<dbReference type="PANTHER" id="PTHR43243:SF20">
    <property type="entry name" value="CATIONIC AMINO ACID TRANSPORTER 3"/>
    <property type="match status" value="1"/>
</dbReference>
<dbReference type="PANTHER" id="PTHR43243">
    <property type="entry name" value="INNER MEMBRANE TRANSPORTER YGJI-RELATED"/>
    <property type="match status" value="1"/>
</dbReference>
<feature type="transmembrane region" description="Helical" evidence="2">
    <location>
        <begin position="596"/>
        <end position="616"/>
    </location>
</feature>
<proteinExistence type="predicted"/>
<dbReference type="EMBL" id="CAIIXF020000209">
    <property type="protein sequence ID" value="CAH1802995.1"/>
    <property type="molecule type" value="Genomic_DNA"/>
</dbReference>
<keyword evidence="2" id="KW-1133">Transmembrane helix</keyword>
<dbReference type="AlphaFoldDB" id="A0A8J1Y0C6"/>
<feature type="transmembrane region" description="Helical" evidence="2">
    <location>
        <begin position="308"/>
        <end position="331"/>
    </location>
</feature>
<dbReference type="Gene3D" id="1.20.1740.10">
    <property type="entry name" value="Amino acid/polyamine transporter I"/>
    <property type="match status" value="2"/>
</dbReference>
<sequence>MSTYELMRKISTAWISMRRRKKQFNIPESYGHTPSSTIVATSRSLGGVLAIGIYVIVAESAKEFGPPVVISLLLAGVTALLSGLCQLELVARIPLNKRYGRSLYSVLYQGWGEWVAFTIGWILILQELSIIAAVMRTISQTFDFLLGNPINTFLVNNTLIMPGLDNRIDILSPILGIVCLGILIVNLTLTDTQSVGACIVHVLTISFILIVGLFHIQFTNWATGGGFFKEGMRGVLSGAGWSMFAFAGSSIEQHGVDSQSSVTVIFGITVMSSLIIYFATGATITLLVKVSQLSSDAILAEAFYSDGANWMKVLICVVEMILLTLTLLTIVQRLPKLLMEMREDGMLFACCTGAVNQNSQNPLGLFLVMTASVSLMALIFSIVDLTVVLSLTTLLSYVISIIVVLLTRYMPCMNLETPRRSSPRRTAINTSLRKCLGSLTSDINNLKNEGYSNGFNDRTNANAGKRDGASLDDAADNANKQAMDNSSTNTIREFEPGGTNNNDSFLGEDECLPNSYQNDPQRDNDSGSDTDIDQVVDEYQCQVRLASIWRARDAYGPNLPTSKSYAIAVCSTVIFILCSIISSCLLIYGLGKIRDGNTATIFGFVISSIGVLGSGIMIGRQPQDYATLSLSSHQMPFCPLVPLVALVLNISMAVSCSSMAWIWLLAWMSIGMAVYFCYGIKHGNEAQVLSNAPDEEQVLLTPSDRLESGHRSSDD</sequence>
<comment type="caution">
    <text evidence="3">The sequence shown here is derived from an EMBL/GenBank/DDBJ whole genome shotgun (WGS) entry which is preliminary data.</text>
</comment>
<dbReference type="OrthoDB" id="3900342at2759"/>
<evidence type="ECO:0000256" key="2">
    <source>
        <dbReference type="SAM" id="Phobius"/>
    </source>
</evidence>
<name>A0A8J1Y0C6_OWEFU</name>
<keyword evidence="2" id="KW-0812">Transmembrane</keyword>
<evidence type="ECO:0000256" key="1">
    <source>
        <dbReference type="SAM" id="MobiDB-lite"/>
    </source>
</evidence>
<feature type="compositionally biased region" description="Polar residues" evidence="1">
    <location>
        <begin position="450"/>
        <end position="462"/>
    </location>
</feature>
<accession>A0A8J1Y0C6</accession>
<feature type="transmembrane region" description="Helical" evidence="2">
    <location>
        <begin position="196"/>
        <end position="214"/>
    </location>
</feature>
<dbReference type="InterPro" id="IPR029485">
    <property type="entry name" value="CAT_C"/>
</dbReference>
<keyword evidence="2" id="KW-0472">Membrane</keyword>
<feature type="transmembrane region" description="Helical" evidence="2">
    <location>
        <begin position="170"/>
        <end position="189"/>
    </location>
</feature>
<feature type="transmembrane region" description="Helical" evidence="2">
    <location>
        <begin position="111"/>
        <end position="135"/>
    </location>
</feature>
<feature type="transmembrane region" description="Helical" evidence="2">
    <location>
        <begin position="565"/>
        <end position="590"/>
    </location>
</feature>
<feature type="transmembrane region" description="Helical" evidence="2">
    <location>
        <begin position="637"/>
        <end position="654"/>
    </location>
</feature>
<dbReference type="GO" id="GO:0005886">
    <property type="term" value="C:plasma membrane"/>
    <property type="evidence" value="ECO:0007669"/>
    <property type="project" value="TreeGrafter"/>
</dbReference>
<evidence type="ECO:0000313" key="4">
    <source>
        <dbReference type="Proteomes" id="UP000749559"/>
    </source>
</evidence>
<feature type="compositionally biased region" description="Polar residues" evidence="1">
    <location>
        <begin position="478"/>
        <end position="491"/>
    </location>
</feature>